<proteinExistence type="predicted"/>
<name>A0A2W4X3Z6_9CYAN</name>
<sequence length="83" mass="9202">FAVYYLLSYVYRHFILSHLTEPVPARSANSGAALKQHSKINARQCKLTGDANSSTHPQAKHSAIAIETKLIVTSRHRVKSSNI</sequence>
<reference evidence="1 2" key="2">
    <citation type="submission" date="2018-06" db="EMBL/GenBank/DDBJ databases">
        <title>Metagenomic assembly of (sub)arctic Cyanobacteria and their associated microbiome from non-axenic cultures.</title>
        <authorList>
            <person name="Baurain D."/>
        </authorList>
    </citation>
    <scope>NUCLEOTIDE SEQUENCE [LARGE SCALE GENOMIC DNA]</scope>
    <source>
        <strain evidence="1">ULC027bin1</strain>
    </source>
</reference>
<protein>
    <submittedName>
        <fullName evidence="1">Uncharacterized protein</fullName>
    </submittedName>
</protein>
<evidence type="ECO:0000313" key="1">
    <source>
        <dbReference type="EMBL" id="PZO52103.1"/>
    </source>
</evidence>
<comment type="caution">
    <text evidence="1">The sequence shown here is derived from an EMBL/GenBank/DDBJ whole genome shotgun (WGS) entry which is preliminary data.</text>
</comment>
<dbReference type="AlphaFoldDB" id="A0A2W4X3Z6"/>
<dbReference type="EMBL" id="QBMP01000153">
    <property type="protein sequence ID" value="PZO52103.1"/>
    <property type="molecule type" value="Genomic_DNA"/>
</dbReference>
<dbReference type="Proteomes" id="UP000249794">
    <property type="component" value="Unassembled WGS sequence"/>
</dbReference>
<evidence type="ECO:0000313" key="2">
    <source>
        <dbReference type="Proteomes" id="UP000249794"/>
    </source>
</evidence>
<reference evidence="2" key="1">
    <citation type="submission" date="2018-04" db="EMBL/GenBank/DDBJ databases">
        <authorList>
            <person name="Cornet L."/>
        </authorList>
    </citation>
    <scope>NUCLEOTIDE SEQUENCE [LARGE SCALE GENOMIC DNA]</scope>
</reference>
<accession>A0A2W4X3Z6</accession>
<feature type="non-terminal residue" evidence="1">
    <location>
        <position position="1"/>
    </location>
</feature>
<organism evidence="1 2">
    <name type="scientific">Phormidesmis priestleyi</name>
    <dbReference type="NCBI Taxonomy" id="268141"/>
    <lineage>
        <taxon>Bacteria</taxon>
        <taxon>Bacillati</taxon>
        <taxon>Cyanobacteriota</taxon>
        <taxon>Cyanophyceae</taxon>
        <taxon>Leptolyngbyales</taxon>
        <taxon>Leptolyngbyaceae</taxon>
        <taxon>Phormidesmis</taxon>
    </lineage>
</organism>
<gene>
    <name evidence="1" type="ORF">DCF15_14080</name>
</gene>